<accession>A0AA86RCD3</accession>
<dbReference type="EMBL" id="CAXDID020000374">
    <property type="protein sequence ID" value="CAL6083683.1"/>
    <property type="molecule type" value="Genomic_DNA"/>
</dbReference>
<reference evidence="3 5" key="2">
    <citation type="submission" date="2024-07" db="EMBL/GenBank/DDBJ databases">
        <authorList>
            <person name="Akdeniz Z."/>
        </authorList>
    </citation>
    <scope>NUCLEOTIDE SEQUENCE [LARGE SCALE GENOMIC DNA]</scope>
</reference>
<evidence type="ECO:0000313" key="1">
    <source>
        <dbReference type="EMBL" id="CAI9971406.1"/>
    </source>
</evidence>
<reference evidence="1" key="1">
    <citation type="submission" date="2023-06" db="EMBL/GenBank/DDBJ databases">
        <authorList>
            <person name="Kurt Z."/>
        </authorList>
    </citation>
    <scope>NUCLEOTIDE SEQUENCE</scope>
</reference>
<dbReference type="AlphaFoldDB" id="A0AA86RCD3"/>
<evidence type="ECO:0000313" key="2">
    <source>
        <dbReference type="EMBL" id="CAI9972335.1"/>
    </source>
</evidence>
<sequence length="141" mass="16814">MRSKQCLIQIPQILEPLYHQNVLDDIQNSPSKRKSSDFFKKVQVSQIQTSIYDNLEYIAQEIQNIQKSIFKYGKKILIMDGLLCEHEKEIRQIINQQEIQKAYVTKIAQQRIQAQILIEKKKRSYFDDYLSSEEDDLQLYK</sequence>
<dbReference type="Proteomes" id="UP001642409">
    <property type="component" value="Unassembled WGS sequence"/>
</dbReference>
<evidence type="ECO:0000313" key="3">
    <source>
        <dbReference type="EMBL" id="CAL5996142.1"/>
    </source>
</evidence>
<comment type="caution">
    <text evidence="1">The sequence shown here is derived from an EMBL/GenBank/DDBJ whole genome shotgun (WGS) entry which is preliminary data.</text>
</comment>
<protein>
    <submittedName>
        <fullName evidence="3">Hypothetical_protein</fullName>
    </submittedName>
</protein>
<proteinExistence type="predicted"/>
<dbReference type="EMBL" id="CATOUU010001108">
    <property type="protein sequence ID" value="CAI9972335.1"/>
    <property type="molecule type" value="Genomic_DNA"/>
</dbReference>
<evidence type="ECO:0000313" key="5">
    <source>
        <dbReference type="Proteomes" id="UP001642409"/>
    </source>
</evidence>
<evidence type="ECO:0000313" key="4">
    <source>
        <dbReference type="EMBL" id="CAL6083683.1"/>
    </source>
</evidence>
<dbReference type="EMBL" id="CATOUU010001090">
    <property type="protein sequence ID" value="CAI9971406.1"/>
    <property type="molecule type" value="Genomic_DNA"/>
</dbReference>
<keyword evidence="5" id="KW-1185">Reference proteome</keyword>
<dbReference type="EMBL" id="CAXDID020000034">
    <property type="protein sequence ID" value="CAL5996142.1"/>
    <property type="molecule type" value="Genomic_DNA"/>
</dbReference>
<name>A0AA86RCD3_9EUKA</name>
<gene>
    <name evidence="3" type="ORF">HINF_LOCUS14594</name>
    <name evidence="1" type="ORF">HINF_LOCUS59051</name>
    <name evidence="2" type="ORF">HINF_LOCUS59980</name>
    <name evidence="4" type="ORF">HINF_LOCUS61841</name>
</gene>
<organism evidence="1">
    <name type="scientific">Hexamita inflata</name>
    <dbReference type="NCBI Taxonomy" id="28002"/>
    <lineage>
        <taxon>Eukaryota</taxon>
        <taxon>Metamonada</taxon>
        <taxon>Diplomonadida</taxon>
        <taxon>Hexamitidae</taxon>
        <taxon>Hexamitinae</taxon>
        <taxon>Hexamita</taxon>
    </lineage>
</organism>